<dbReference type="GO" id="GO:0007162">
    <property type="term" value="P:negative regulation of cell adhesion"/>
    <property type="evidence" value="ECO:0000318"/>
    <property type="project" value="GO_Central"/>
</dbReference>
<keyword evidence="9 14" id="KW-0472">Membrane</keyword>
<gene>
    <name evidence="18" type="primary">LOC118415111</name>
</gene>
<keyword evidence="12" id="KW-0325">Glycoprotein</keyword>
<evidence type="ECO:0000256" key="10">
    <source>
        <dbReference type="ARBA" id="ARBA00023157"/>
    </source>
</evidence>
<accession>A0A9J7MQ74</accession>
<dbReference type="GO" id="GO:0007416">
    <property type="term" value="P:synapse assembly"/>
    <property type="evidence" value="ECO:0000318"/>
    <property type="project" value="GO_Central"/>
</dbReference>
<dbReference type="GO" id="GO:0002116">
    <property type="term" value="C:semaphorin receptor complex"/>
    <property type="evidence" value="ECO:0000318"/>
    <property type="project" value="GO_Central"/>
</dbReference>
<dbReference type="FunFam" id="2.60.40.10:FF:000203">
    <property type="entry name" value="Plexin B2"/>
    <property type="match status" value="1"/>
</dbReference>
<dbReference type="GO" id="GO:0050772">
    <property type="term" value="P:positive regulation of axonogenesis"/>
    <property type="evidence" value="ECO:0000318"/>
    <property type="project" value="GO_Central"/>
</dbReference>
<dbReference type="Pfam" id="PF24479">
    <property type="entry name" value="PSI_PlexinA-B"/>
    <property type="match status" value="1"/>
</dbReference>
<dbReference type="InterPro" id="IPR002909">
    <property type="entry name" value="IPT_dom"/>
</dbReference>
<dbReference type="InterPro" id="IPR015943">
    <property type="entry name" value="WD40/YVTN_repeat-like_dom_sf"/>
</dbReference>
<dbReference type="SMART" id="SM00630">
    <property type="entry name" value="Sema"/>
    <property type="match status" value="1"/>
</dbReference>
<dbReference type="InterPro" id="IPR002165">
    <property type="entry name" value="Plexin_repeat"/>
</dbReference>
<evidence type="ECO:0000256" key="8">
    <source>
        <dbReference type="ARBA" id="ARBA00022989"/>
    </source>
</evidence>
<organism evidence="17 18">
    <name type="scientific">Branchiostoma floridae</name>
    <name type="common">Florida lancelet</name>
    <name type="synonym">Amphioxus</name>
    <dbReference type="NCBI Taxonomy" id="7739"/>
    <lineage>
        <taxon>Eukaryota</taxon>
        <taxon>Metazoa</taxon>
        <taxon>Chordata</taxon>
        <taxon>Cephalochordata</taxon>
        <taxon>Leptocardii</taxon>
        <taxon>Amphioxiformes</taxon>
        <taxon>Branchiostomatidae</taxon>
        <taxon>Branchiostoma</taxon>
    </lineage>
</organism>
<dbReference type="OrthoDB" id="125363at2759"/>
<reference evidence="17" key="2">
    <citation type="journal article" date="2020" name="Nat. Ecol. Evol.">
        <title>Deeply conserved synteny resolves early events in vertebrate evolution.</title>
        <authorList>
            <person name="Simakov O."/>
            <person name="Marletaz F."/>
            <person name="Yue J.X."/>
            <person name="O'Connell B."/>
            <person name="Jenkins J."/>
            <person name="Brandt A."/>
            <person name="Calef R."/>
            <person name="Tung C.H."/>
            <person name="Huang T.K."/>
            <person name="Schmutz J."/>
            <person name="Satoh N."/>
            <person name="Yu J.K."/>
            <person name="Putnam N.H."/>
            <person name="Green R.E."/>
            <person name="Rokhsar D.S."/>
        </authorList>
    </citation>
    <scope>NUCLEOTIDE SEQUENCE [LARGE SCALE GENOMIC DNA]</scope>
    <source>
        <strain evidence="17">S238N-H82</strain>
    </source>
</reference>
<evidence type="ECO:0000256" key="12">
    <source>
        <dbReference type="ARBA" id="ARBA00023180"/>
    </source>
</evidence>
<dbReference type="InterPro" id="IPR016201">
    <property type="entry name" value="PSI"/>
</dbReference>
<dbReference type="SMART" id="SM00423">
    <property type="entry name" value="PSI"/>
    <property type="match status" value="3"/>
</dbReference>
<comment type="similarity">
    <text evidence="2">Belongs to the plexin family.</text>
</comment>
<dbReference type="PANTHER" id="PTHR22625">
    <property type="entry name" value="PLEXIN"/>
    <property type="match status" value="1"/>
</dbReference>
<dbReference type="InterPro" id="IPR013783">
    <property type="entry name" value="Ig-like_fold"/>
</dbReference>
<dbReference type="SUPFAM" id="SSF101912">
    <property type="entry name" value="Sema domain"/>
    <property type="match status" value="1"/>
</dbReference>
<dbReference type="Gene3D" id="1.10.506.10">
    <property type="entry name" value="GTPase Activation - p120gap, domain 1"/>
    <property type="match status" value="2"/>
</dbReference>
<dbReference type="InterPro" id="IPR041362">
    <property type="entry name" value="TIG2_plexin"/>
</dbReference>
<dbReference type="Pfam" id="PF18020">
    <property type="entry name" value="TIG_2"/>
    <property type="match status" value="1"/>
</dbReference>
<keyword evidence="8 14" id="KW-1133">Transmembrane helix</keyword>
<evidence type="ECO:0000256" key="13">
    <source>
        <dbReference type="PROSITE-ProRule" id="PRU00352"/>
    </source>
</evidence>
<evidence type="ECO:0000256" key="2">
    <source>
        <dbReference type="ARBA" id="ARBA00010297"/>
    </source>
</evidence>
<dbReference type="InterPro" id="IPR036352">
    <property type="entry name" value="Semap_dom_sf"/>
</dbReference>
<feature type="signal peptide" evidence="15">
    <location>
        <begin position="1"/>
        <end position="26"/>
    </location>
</feature>
<evidence type="ECO:0000256" key="14">
    <source>
        <dbReference type="SAM" id="Phobius"/>
    </source>
</evidence>
<keyword evidence="10" id="KW-1015">Disulfide bond</keyword>
<keyword evidence="17" id="KW-1185">Reference proteome</keyword>
<dbReference type="Pfam" id="PF08337">
    <property type="entry name" value="Plexin_cytopl"/>
    <property type="match status" value="1"/>
</dbReference>
<dbReference type="GO" id="GO:0071526">
    <property type="term" value="P:semaphorin-plexin signaling pathway"/>
    <property type="evidence" value="ECO:0000318"/>
    <property type="project" value="GO_Central"/>
</dbReference>
<evidence type="ECO:0000256" key="4">
    <source>
        <dbReference type="ARBA" id="ARBA00022553"/>
    </source>
</evidence>
<dbReference type="Pfam" id="PF01833">
    <property type="entry name" value="TIG"/>
    <property type="match status" value="3"/>
</dbReference>
<evidence type="ECO:0000313" key="17">
    <source>
        <dbReference type="Proteomes" id="UP000001554"/>
    </source>
</evidence>
<keyword evidence="5 14" id="KW-0812">Transmembrane</keyword>
<feature type="transmembrane region" description="Helical" evidence="14">
    <location>
        <begin position="1252"/>
        <end position="1278"/>
    </location>
</feature>
<dbReference type="GO" id="GO:0017154">
    <property type="term" value="F:semaphorin receptor activity"/>
    <property type="evidence" value="ECO:0000318"/>
    <property type="project" value="GO_Central"/>
</dbReference>
<evidence type="ECO:0000256" key="9">
    <source>
        <dbReference type="ARBA" id="ARBA00023136"/>
    </source>
</evidence>
<protein>
    <submittedName>
        <fullName evidence="18">Plexin-A1-like</fullName>
    </submittedName>
</protein>
<evidence type="ECO:0000256" key="5">
    <source>
        <dbReference type="ARBA" id="ARBA00022692"/>
    </source>
</evidence>
<dbReference type="OMA" id="QMFTYQD"/>
<reference evidence="18" key="3">
    <citation type="submission" date="2025-08" db="UniProtKB">
        <authorList>
            <consortium name="RefSeq"/>
        </authorList>
    </citation>
    <scope>IDENTIFICATION</scope>
</reference>
<dbReference type="Gene3D" id="2.60.40.10">
    <property type="entry name" value="Immunoglobulins"/>
    <property type="match status" value="5"/>
</dbReference>
<evidence type="ECO:0000256" key="3">
    <source>
        <dbReference type="ARBA" id="ARBA00022475"/>
    </source>
</evidence>
<dbReference type="InterPro" id="IPR014756">
    <property type="entry name" value="Ig_E-set"/>
</dbReference>
<dbReference type="FunFam" id="2.60.40.10:FF:000131">
    <property type="entry name" value="Plexin A2"/>
    <property type="match status" value="1"/>
</dbReference>
<comment type="subcellular location">
    <subcellularLocation>
        <location evidence="1">Cell membrane</location>
        <topology evidence="1">Single-pass type I membrane protein</topology>
    </subcellularLocation>
</comment>
<dbReference type="Pfam" id="PF01403">
    <property type="entry name" value="Sema"/>
    <property type="match status" value="1"/>
</dbReference>
<dbReference type="GO" id="GO:0005886">
    <property type="term" value="C:plasma membrane"/>
    <property type="evidence" value="ECO:0000318"/>
    <property type="project" value="GO_Central"/>
</dbReference>
<dbReference type="InterPro" id="IPR013548">
    <property type="entry name" value="Plexin_cytoplasmic_RasGAP_dom"/>
</dbReference>
<dbReference type="SUPFAM" id="SSF103575">
    <property type="entry name" value="Plexin repeat"/>
    <property type="match status" value="2"/>
</dbReference>
<dbReference type="CDD" id="cd11236">
    <property type="entry name" value="Sema_plexin_like"/>
    <property type="match status" value="1"/>
</dbReference>
<dbReference type="SUPFAM" id="SSF81296">
    <property type="entry name" value="E set domains"/>
    <property type="match status" value="3"/>
</dbReference>
<dbReference type="KEGG" id="bfo:118415111"/>
<sequence>MERLNLLPGFLLLYSVVLQLVTVVQGLHIYRTFTPPDVILNHLSVDNQTGKVYIGAVDNLYQLNRQLDVEKTVSTGPRLDSVNCPGPAEGDTTCPDRVDTSNVNKILAIDQQGGHLITCGTVYQGICQVRNLRDISQISVSYTPDFTKYVATNSPSRTTVGFVAPGPQPFEENALYVGSTYGEHNDDIVIRENVPAVSIRSLQSSTIFQVMNNGEAKFVVNPTELRQQYLISYIHGFSSKNRVYFATVQMETVPKPGFDPPSYWSKLTRLCLGDVNFYSYMEIPLKCQGQNGTNYNLLQAVYVSKPGQKLAESMGLPDDDEVLFGVFSASKTPSGTEPLDSSALCVFSMSEVNEEFGKVQEACYTGGEGGDGIAKPLEFAGGTICTSFQSQIMESYPCGDSFTPKQFGGTVPLTRTAVAEFPTTGLTSVAASTVNDYTAAFLGTTNGQLIKVLVWSGVAADPYEQITVVSGSRVQQDMQFDAIDPQHLYVMTENKVSQVKVAECGQYNSCEECHGAGDPYCGWCTLENRCTQKQECNGHNEVNRWLSVDVDRCIEITQIDPPNLPREGPRTSLTLEVARLPDGGQTYDCSFRLNAATTFTSPARFDNNGKLVCDETPPPAQIPPIPVGRDHVTVDLWVRVRETLRDIVKAGFDFFDCNALKSCNPCVTSSYNCNWCVSDNKCTHNIGDNCQDGGTTVGHGERNSCPLIVALGSVELIPVGLPKAINMSTRNVPGNANDFRCSLNINGVYVTAEATFRNGIISCSPKQYTYPQDVQELAVALGASWRGNNIIDNPLGVTVTLYKCSSQRTDCSLCVTAPPRYSCGWCEDTCTVREECQNRGDRWELENCPAPIITDFAPKSGPVNGGTNVTITGVNMGQRFTDINTGVTIAGQACRPIEDQYSISNKIVCTTGQAMTTTSGPVVVQVGVQANQQGQSSDIFYYRDPTVTGFRPEVGPQSGGTRVFIEGELFDTGGKITARIGRPGTGENMWALCIVDEASRTNVSVECQTGHIDATGQYTLQVLFDGHPRDAPGKFNYTDDPTIVEVSPLKSFTSGGRQLTVRGTNLRIVQDAAVRVSTSTATRRKRQATEASMPCKIESDSLMKCPSPNMGDSVGDVDLTFQLDNVQISLASLPGCQDSPASCKFVYVPDPEYFPFEENPKQHTGGILAIEGRNLDQASFQDDVQVTIGMEICNVTSLDDDTLTCEPPESQPPGLDSEGRKSKEVLPIVVVRVGNLKFEIGELQYQIAPAGLVFWAIILIAAAGGFLVLIIIALLFIMRSKKKEANRRYEKIMVQMDTLESNVRNECKKAFAELQTDMTDLTSDLGGTGIPFLDYRTYMMRVLFPGQDMHPVLKETNVRESRRVQWEQAMNQFSALLNNKHFLLTFIRIMEESRESFSSRDKVNVASLLTVALHGKMEYYTDILKTLLLHMIEKSVERNPKLMLRRTESVVDKMLTNWLSISLYPFLKETAGQPLFMLYKAIKYQVEKGPVDAILGFARYSITEDRLLREQVDHEVLTLNVVSLPGGPSGHLPFTVKALSCDTITQVKDKILDMAYKNIPYSTRLHADECELEWRHGRAGQLILRDTDVTSEMNHRWKKLNTLEHYKVPDSCSVALLRKPEQQMKLDRTFGKNADKNLGVNQSLSSSSLAPLMQGDPEEGCRYWHLQVEDSWVNDNFSNHRNHKVKARDELERSNSVKRDSRFLKEQRAIPEIYLTRLLATKGTLQKFVDDAFSAILCTSPVPPSIKYFFDLLDHEAKKHGIDDPETLHIWKTNSVPLRFWVNVLKNPEFVFDIFKLGIVDACLSVIAQTFIDSCSAAEHKLGKDSPSNKLLYAREIPQYRQKVQTYYKEVQQMTAVSDQEMITLLVEETKDHTHEFNTLAAVNELYDYAMKYQDQLLDALEEDTTCQRMQLAHKFETISANMEGETDV</sequence>
<dbReference type="InterPro" id="IPR046800">
    <property type="entry name" value="Plexin_RBD"/>
</dbReference>
<dbReference type="InterPro" id="IPR041019">
    <property type="entry name" value="TIG1_plexin"/>
</dbReference>
<dbReference type="Pfam" id="PF20170">
    <property type="entry name" value="Plexin_RBD"/>
    <property type="match status" value="1"/>
</dbReference>
<dbReference type="InterPro" id="IPR031148">
    <property type="entry name" value="Plexin"/>
</dbReference>
<feature type="chain" id="PRO_5039907052" evidence="15">
    <location>
        <begin position="27"/>
        <end position="1929"/>
    </location>
</feature>
<evidence type="ECO:0000256" key="1">
    <source>
        <dbReference type="ARBA" id="ARBA00004251"/>
    </source>
</evidence>
<dbReference type="GO" id="GO:0008360">
    <property type="term" value="P:regulation of cell shape"/>
    <property type="evidence" value="ECO:0000318"/>
    <property type="project" value="GO_Central"/>
</dbReference>
<keyword evidence="6 15" id="KW-0732">Signal</keyword>
<name>A0A9J7MQ74_BRAFL</name>
<dbReference type="Pfam" id="PF01437">
    <property type="entry name" value="PSI"/>
    <property type="match status" value="1"/>
</dbReference>
<dbReference type="GO" id="GO:0030334">
    <property type="term" value="P:regulation of cell migration"/>
    <property type="evidence" value="ECO:0000318"/>
    <property type="project" value="GO_Central"/>
</dbReference>
<dbReference type="RefSeq" id="XP_035675365.1">
    <property type="nucleotide sequence ID" value="XM_035819472.1"/>
</dbReference>
<dbReference type="PANTHER" id="PTHR22625:SF44">
    <property type="entry name" value="PLEXIN-B"/>
    <property type="match status" value="1"/>
</dbReference>
<dbReference type="CDD" id="cd00603">
    <property type="entry name" value="IPT_PCSR"/>
    <property type="match status" value="1"/>
</dbReference>
<dbReference type="SMART" id="SM00429">
    <property type="entry name" value="IPT"/>
    <property type="match status" value="3"/>
</dbReference>
<dbReference type="InterPro" id="IPR001627">
    <property type="entry name" value="Semap_dom"/>
</dbReference>
<dbReference type="Pfam" id="PF17960">
    <property type="entry name" value="TIG_plexin"/>
    <property type="match status" value="1"/>
</dbReference>
<dbReference type="GeneID" id="118415111"/>
<keyword evidence="7" id="KW-0677">Repeat</keyword>
<dbReference type="Gene3D" id="3.10.20.90">
    <property type="entry name" value="Phosphatidylinositol 3-kinase Catalytic Subunit, Chain A, domain 1"/>
    <property type="match status" value="1"/>
</dbReference>
<keyword evidence="4" id="KW-0597">Phosphoprotein</keyword>
<dbReference type="FunFam" id="2.60.40.10:FF:000868">
    <property type="entry name" value="Plexin D1"/>
    <property type="match status" value="1"/>
</dbReference>
<evidence type="ECO:0000313" key="18">
    <source>
        <dbReference type="RefSeq" id="XP_035675365.1"/>
    </source>
</evidence>
<reference evidence="18" key="1">
    <citation type="journal article" date="2016" name="Genome Biol. Evol.">
        <title>Conserved non-coding elements in the most distant genera of cephalochordates: the Goldilocks principle.</title>
        <authorList>
            <person name="Yue J.X."/>
            <person name="Kozmikova I."/>
            <person name="Ono H."/>
            <person name="Nossa C.W."/>
            <person name="Kozmik Z."/>
            <person name="Putnam N.H."/>
            <person name="Yu J.K."/>
            <person name="Holland L.Z."/>
        </authorList>
    </citation>
    <scope>NUCLEOTIDE SEQUENCE</scope>
</reference>
<feature type="domain" description="Sema" evidence="16">
    <location>
        <begin position="19"/>
        <end position="501"/>
    </location>
</feature>
<comment type="caution">
    <text evidence="13">Lacks conserved residue(s) required for the propagation of feature annotation.</text>
</comment>
<evidence type="ECO:0000256" key="11">
    <source>
        <dbReference type="ARBA" id="ARBA00023170"/>
    </source>
</evidence>
<evidence type="ECO:0000259" key="16">
    <source>
        <dbReference type="PROSITE" id="PS51004"/>
    </source>
</evidence>
<proteinExistence type="inferred from homology"/>
<evidence type="ECO:0000256" key="7">
    <source>
        <dbReference type="ARBA" id="ARBA00022737"/>
    </source>
</evidence>
<dbReference type="PROSITE" id="PS51004">
    <property type="entry name" value="SEMA"/>
    <property type="match status" value="1"/>
</dbReference>
<dbReference type="Gene3D" id="2.130.10.10">
    <property type="entry name" value="YVTN repeat-like/Quinoprotein amine dehydrogenase"/>
    <property type="match status" value="1"/>
</dbReference>
<dbReference type="InterPro" id="IPR008936">
    <property type="entry name" value="Rho_GTPase_activation_prot"/>
</dbReference>
<keyword evidence="11" id="KW-0675">Receptor</keyword>
<evidence type="ECO:0000256" key="15">
    <source>
        <dbReference type="SAM" id="SignalP"/>
    </source>
</evidence>
<dbReference type="Proteomes" id="UP000001554">
    <property type="component" value="Chromosome 5"/>
</dbReference>
<keyword evidence="3" id="KW-1003">Cell membrane</keyword>
<dbReference type="FunFam" id="2.60.40.10:FF:001688">
    <property type="entry name" value="GM13016"/>
    <property type="match status" value="1"/>
</dbReference>
<dbReference type="SUPFAM" id="SSF48350">
    <property type="entry name" value="GTPase activation domain, GAP"/>
    <property type="match status" value="1"/>
</dbReference>
<evidence type="ECO:0000256" key="6">
    <source>
        <dbReference type="ARBA" id="ARBA00022729"/>
    </source>
</evidence>